<dbReference type="PANTHER" id="PTHR13018:SF139">
    <property type="entry name" value="PHOSPHATE METABOLISM PROTEIN 7"/>
    <property type="match status" value="1"/>
</dbReference>
<comment type="subcellular location">
    <subcellularLocation>
        <location evidence="1">Membrane</location>
        <topology evidence="1">Multi-pass membrane protein</topology>
    </subcellularLocation>
</comment>
<evidence type="ECO:0000256" key="1">
    <source>
        <dbReference type="ARBA" id="ARBA00004141"/>
    </source>
</evidence>
<feature type="region of interest" description="Disordered" evidence="7">
    <location>
        <begin position="258"/>
        <end position="295"/>
    </location>
</feature>
<evidence type="ECO:0000259" key="11">
    <source>
        <dbReference type="Pfam" id="PF13967"/>
    </source>
</evidence>
<evidence type="ECO:0000259" key="9">
    <source>
        <dbReference type="Pfam" id="PF02714"/>
    </source>
</evidence>
<evidence type="ECO:0000256" key="7">
    <source>
        <dbReference type="SAM" id="MobiDB-lite"/>
    </source>
</evidence>
<feature type="transmembrane region" description="Helical" evidence="8">
    <location>
        <begin position="503"/>
        <end position="529"/>
    </location>
</feature>
<dbReference type="Pfam" id="PF12621">
    <property type="entry name" value="PHM7_ext"/>
    <property type="match status" value="1"/>
</dbReference>
<dbReference type="AlphaFoldDB" id="A0A9P6FFM7"/>
<evidence type="ECO:0000259" key="10">
    <source>
        <dbReference type="Pfam" id="PF12621"/>
    </source>
</evidence>
<dbReference type="GO" id="GO:0005227">
    <property type="term" value="F:calcium-activated cation channel activity"/>
    <property type="evidence" value="ECO:0007669"/>
    <property type="project" value="InterPro"/>
</dbReference>
<feature type="transmembrane region" description="Helical" evidence="8">
    <location>
        <begin position="549"/>
        <end position="575"/>
    </location>
</feature>
<keyword evidence="14" id="KW-1185">Reference proteome</keyword>
<feature type="domain" description="10TM putative phosphate transporter extracellular tail" evidence="10">
    <location>
        <begin position="800"/>
        <end position="855"/>
    </location>
</feature>
<feature type="transmembrane region" description="Helical" evidence="8">
    <location>
        <begin position="623"/>
        <end position="644"/>
    </location>
</feature>
<dbReference type="PANTHER" id="PTHR13018">
    <property type="entry name" value="PROBABLE MEMBRANE PROTEIN DUF221-RELATED"/>
    <property type="match status" value="1"/>
</dbReference>
<evidence type="ECO:0000256" key="2">
    <source>
        <dbReference type="ARBA" id="ARBA00007779"/>
    </source>
</evidence>
<proteinExistence type="inferred from homology"/>
<evidence type="ECO:0000259" key="12">
    <source>
        <dbReference type="Pfam" id="PF14703"/>
    </source>
</evidence>
<feature type="transmembrane region" description="Helical" evidence="8">
    <location>
        <begin position="101"/>
        <end position="123"/>
    </location>
</feature>
<keyword evidence="3" id="KW-0813">Transport</keyword>
<dbReference type="Pfam" id="PF13967">
    <property type="entry name" value="RSN1_TM"/>
    <property type="match status" value="1"/>
</dbReference>
<comment type="similarity">
    <text evidence="2">Belongs to the CSC1 (TC 1.A.17) family.</text>
</comment>
<dbReference type="InterPro" id="IPR032880">
    <property type="entry name" value="CSC1/OSCA1-like_N"/>
</dbReference>
<keyword evidence="5 8" id="KW-1133">Transmembrane helix</keyword>
<dbReference type="InterPro" id="IPR003864">
    <property type="entry name" value="CSC1/OSCA1-like_7TM"/>
</dbReference>
<evidence type="ECO:0000256" key="3">
    <source>
        <dbReference type="ARBA" id="ARBA00022448"/>
    </source>
</evidence>
<comment type="caution">
    <text evidence="13">The sequence shown here is derived from an EMBL/GenBank/DDBJ whole genome shotgun (WGS) entry which is preliminary data.</text>
</comment>
<feature type="transmembrane region" description="Helical" evidence="8">
    <location>
        <begin position="412"/>
        <end position="436"/>
    </location>
</feature>
<feature type="transmembrane region" description="Helical" evidence="8">
    <location>
        <begin position="665"/>
        <end position="683"/>
    </location>
</feature>
<feature type="region of interest" description="Disordered" evidence="7">
    <location>
        <begin position="729"/>
        <end position="748"/>
    </location>
</feature>
<dbReference type="Pfam" id="PF02714">
    <property type="entry name" value="RSN1_7TM"/>
    <property type="match status" value="1"/>
</dbReference>
<keyword evidence="6 8" id="KW-0472">Membrane</keyword>
<organism evidence="13 14">
    <name type="scientific">Mortierella hygrophila</name>
    <dbReference type="NCBI Taxonomy" id="979708"/>
    <lineage>
        <taxon>Eukaryota</taxon>
        <taxon>Fungi</taxon>
        <taxon>Fungi incertae sedis</taxon>
        <taxon>Mucoromycota</taxon>
        <taxon>Mortierellomycotina</taxon>
        <taxon>Mortierellomycetes</taxon>
        <taxon>Mortierellales</taxon>
        <taxon>Mortierellaceae</taxon>
        <taxon>Mortierella</taxon>
    </lineage>
</organism>
<evidence type="ECO:0000256" key="6">
    <source>
        <dbReference type="ARBA" id="ARBA00023136"/>
    </source>
</evidence>
<gene>
    <name evidence="13" type="ORF">EC957_003208</name>
</gene>
<dbReference type="InterPro" id="IPR022257">
    <property type="entry name" value="PHM7_ext"/>
</dbReference>
<dbReference type="InterPro" id="IPR045122">
    <property type="entry name" value="Csc1-like"/>
</dbReference>
<evidence type="ECO:0000256" key="5">
    <source>
        <dbReference type="ARBA" id="ARBA00022989"/>
    </source>
</evidence>
<dbReference type="Proteomes" id="UP000723463">
    <property type="component" value="Unassembled WGS sequence"/>
</dbReference>
<feature type="domain" description="CSC1/OSCA1-like cytosolic" evidence="12">
    <location>
        <begin position="188"/>
        <end position="398"/>
    </location>
</feature>
<name>A0A9P6FFM7_9FUNG</name>
<sequence>MSDNSNAQTSADASVSTFVSSIVFATAVSAVLFLAFAILRPRVPRVYAPKTYMGPERERPDATSRGLLGWVFDARRMNELDFVERCGLDAYMFLDFLSKSFFLFMGFAILAIPILIPLNAYQQLSLVGLNQLTIGNVADQNRLWGHLILTVLFSLATLAMGIFGVKRYITRRQHFLLTSHHAQSFQATTILVCGIPIGDETVQSLHSIFSVFPGGVKRIWPAYSAADLQKDVLKRITLTDKVESAVCTLIRSKLKHQSAGAADARRRPSGASSTDMLHQQQAAAAGGDTFPAEKRPQHRPAVFPLSLFASCCGAKKVDSVSTYRNELAELNNSIVTRQQAGIAAIQENEDENKLGAAFVQFNSQLGAHLAAQAVMHRKTLTMQPRHLEVHPKDVIWENLGLSLSTRNIRKTIAGVLVFLLIALWTIPVAFVASIAKLDAIVQFAPFLSGVYDLPKVVVGIIQGILPPIGLALLMMVLPIILYKLTHLGGEVLNSRKTLSVVTSFHWFNVVHVLLVTTLANGIFASVQQIKDNPSDVMGMLASSLPQASTFFLTFVILSFIGIPMMLLQIGPLIMYKISKYLGKTPRKVYAAERTVGFVDWGTTIPVHTIIFSIGLIYSTIQPIILLFVVIYFGLYFLAFRYQFLYVYRQPFDSGGLIYPRIIDQIYVALIIYEIVMLGLFVLQKAPGQSAIMFVVLLASIAAIVISRNKVFKPLIQYLPVEAFNSGGELTSSKGGHHQGDNYTGVGRRGDKDVIGEDGVGVDEDLEKQAAGAGYRGLGSTGGPSTLAFNPALHEKGVTDSMTFVNPGLKTQQQPVWLPQDPAGFVDQEVTELNGASIANTTESATMDAKGKIAVEVSQLVAAPGDEFW</sequence>
<feature type="compositionally biased region" description="Polar residues" evidence="7">
    <location>
        <begin position="270"/>
        <end position="282"/>
    </location>
</feature>
<feature type="transmembrane region" description="Helical" evidence="8">
    <location>
        <begin position="456"/>
        <end position="482"/>
    </location>
</feature>
<feature type="domain" description="CSC1/OSCA1-like N-terminal transmembrane" evidence="11">
    <location>
        <begin position="18"/>
        <end position="160"/>
    </location>
</feature>
<evidence type="ECO:0000313" key="13">
    <source>
        <dbReference type="EMBL" id="KAF9549672.1"/>
    </source>
</evidence>
<feature type="domain" description="CSC1/OSCA1-like 7TM region" evidence="9">
    <location>
        <begin position="409"/>
        <end position="680"/>
    </location>
</feature>
<dbReference type="InterPro" id="IPR027815">
    <property type="entry name" value="CSC1/OSCA1-like_cyt"/>
</dbReference>
<feature type="transmembrane region" description="Helical" evidence="8">
    <location>
        <begin position="689"/>
        <end position="706"/>
    </location>
</feature>
<protein>
    <recommendedName>
        <fullName evidence="15">DUF221-domain-containing protein</fullName>
    </recommendedName>
</protein>
<evidence type="ECO:0000256" key="4">
    <source>
        <dbReference type="ARBA" id="ARBA00022692"/>
    </source>
</evidence>
<dbReference type="EMBL" id="JAAAXW010000017">
    <property type="protein sequence ID" value="KAF9549672.1"/>
    <property type="molecule type" value="Genomic_DNA"/>
</dbReference>
<dbReference type="Pfam" id="PF14703">
    <property type="entry name" value="PHM7_cyt"/>
    <property type="match status" value="1"/>
</dbReference>
<evidence type="ECO:0008006" key="15">
    <source>
        <dbReference type="Google" id="ProtNLM"/>
    </source>
</evidence>
<feature type="transmembrane region" description="Helical" evidence="8">
    <location>
        <begin position="143"/>
        <end position="165"/>
    </location>
</feature>
<dbReference type="GO" id="GO:0005886">
    <property type="term" value="C:plasma membrane"/>
    <property type="evidence" value="ECO:0007669"/>
    <property type="project" value="TreeGrafter"/>
</dbReference>
<reference evidence="13" key="1">
    <citation type="journal article" date="2020" name="Fungal Divers.">
        <title>Resolving the Mortierellaceae phylogeny through synthesis of multi-gene phylogenetics and phylogenomics.</title>
        <authorList>
            <person name="Vandepol N."/>
            <person name="Liber J."/>
            <person name="Desiro A."/>
            <person name="Na H."/>
            <person name="Kennedy M."/>
            <person name="Barry K."/>
            <person name="Grigoriev I.V."/>
            <person name="Miller A.N."/>
            <person name="O'Donnell K."/>
            <person name="Stajich J.E."/>
            <person name="Bonito G."/>
        </authorList>
    </citation>
    <scope>NUCLEOTIDE SEQUENCE</scope>
    <source>
        <strain evidence="13">NRRL 2591</strain>
    </source>
</reference>
<feature type="transmembrane region" description="Helical" evidence="8">
    <location>
        <begin position="18"/>
        <end position="39"/>
    </location>
</feature>
<accession>A0A9P6FFM7</accession>
<evidence type="ECO:0000256" key="8">
    <source>
        <dbReference type="SAM" id="Phobius"/>
    </source>
</evidence>
<evidence type="ECO:0000313" key="14">
    <source>
        <dbReference type="Proteomes" id="UP000723463"/>
    </source>
</evidence>
<keyword evidence="4 8" id="KW-0812">Transmembrane</keyword>
<feature type="transmembrane region" description="Helical" evidence="8">
    <location>
        <begin position="596"/>
        <end position="617"/>
    </location>
</feature>